<evidence type="ECO:0000259" key="2">
    <source>
        <dbReference type="Pfam" id="PF00984"/>
    </source>
</evidence>
<dbReference type="PANTHER" id="PTHR43750">
    <property type="entry name" value="UDP-GLUCOSE 6-DEHYDROGENASE TUAD"/>
    <property type="match status" value="1"/>
</dbReference>
<comment type="similarity">
    <text evidence="1">Belongs to the UDP-glucose/GDP-mannose dehydrogenase family.</text>
</comment>
<dbReference type="Gene3D" id="1.10.1040.10">
    <property type="entry name" value="N-(1-d-carboxylethyl)-l-norvaline Dehydrogenase, domain 2"/>
    <property type="match status" value="1"/>
</dbReference>
<feature type="domain" description="UDP-glucose/GDP-mannose dehydrogenase dimerisation" evidence="2">
    <location>
        <begin position="159"/>
        <end position="241"/>
    </location>
</feature>
<evidence type="ECO:0000313" key="4">
    <source>
        <dbReference type="EMBL" id="QHU35198.1"/>
    </source>
</evidence>
<reference evidence="4" key="1">
    <citation type="journal article" date="2020" name="Nature">
        <title>Giant virus diversity and host interactions through global metagenomics.</title>
        <authorList>
            <person name="Schulz F."/>
            <person name="Roux S."/>
            <person name="Paez-Espino D."/>
            <person name="Jungbluth S."/>
            <person name="Walsh D.A."/>
            <person name="Denef V.J."/>
            <person name="McMahon K.D."/>
            <person name="Konstantinidis K.T."/>
            <person name="Eloe-Fadrosh E.A."/>
            <person name="Kyrpides N.C."/>
            <person name="Woyke T."/>
        </authorList>
    </citation>
    <scope>NUCLEOTIDE SEQUENCE</scope>
    <source>
        <strain evidence="4">GVMAG-S-1017745-26</strain>
    </source>
</reference>
<dbReference type="InterPro" id="IPR001732">
    <property type="entry name" value="UDP-Glc/GDP-Man_DH_N"/>
</dbReference>
<dbReference type="Pfam" id="PF03721">
    <property type="entry name" value="UDPG_MGDP_dh_N"/>
    <property type="match status" value="1"/>
</dbReference>
<dbReference type="InterPro" id="IPR008927">
    <property type="entry name" value="6-PGluconate_DH-like_C_sf"/>
</dbReference>
<organism evidence="4">
    <name type="scientific">viral metagenome</name>
    <dbReference type="NCBI Taxonomy" id="1070528"/>
    <lineage>
        <taxon>unclassified sequences</taxon>
        <taxon>metagenomes</taxon>
        <taxon>organismal metagenomes</taxon>
    </lineage>
</organism>
<dbReference type="InterPro" id="IPR014026">
    <property type="entry name" value="UDP-Glc/GDP-Man_DH_dimer"/>
</dbReference>
<dbReference type="InterPro" id="IPR036291">
    <property type="entry name" value="NAD(P)-bd_dom_sf"/>
</dbReference>
<dbReference type="GO" id="GO:0051287">
    <property type="term" value="F:NAD binding"/>
    <property type="evidence" value="ECO:0007669"/>
    <property type="project" value="InterPro"/>
</dbReference>
<dbReference type="GO" id="GO:0016616">
    <property type="term" value="F:oxidoreductase activity, acting on the CH-OH group of donors, NAD or NADP as acceptor"/>
    <property type="evidence" value="ECO:0007669"/>
    <property type="project" value="InterPro"/>
</dbReference>
<evidence type="ECO:0000259" key="3">
    <source>
        <dbReference type="Pfam" id="PF03721"/>
    </source>
</evidence>
<dbReference type="PANTHER" id="PTHR43750:SF3">
    <property type="entry name" value="UDP-GLUCOSE 6-DEHYDROGENASE TUAD"/>
    <property type="match status" value="1"/>
</dbReference>
<evidence type="ECO:0000256" key="1">
    <source>
        <dbReference type="ARBA" id="ARBA00006601"/>
    </source>
</evidence>
<accession>A0A6C0LYU2</accession>
<dbReference type="Gene3D" id="3.40.50.720">
    <property type="entry name" value="NAD(P)-binding Rossmann-like Domain"/>
    <property type="match status" value="1"/>
</dbReference>
<name>A0A6C0LYU2_9ZZZZ</name>
<feature type="domain" description="UDP-glucose/GDP-mannose dehydrogenase N-terminal" evidence="3">
    <location>
        <begin position="38"/>
        <end position="144"/>
    </location>
</feature>
<sequence length="279" mass="32026">MKIGSIGRGMVGEAIYQGLKSLGNDMYYYDPVFKESKMSDIINTDVVFISVPTIPNENNECDLSILYKVLGELESLKYKGIICIKSTITPGTTKKMIDKYSNDKICFCPEFLKERCAYEDFMINNPICIVGTESKEAFEIIKKIHLPISKEIKMVGPTEAELTKYMQNVYNTYRILFANGMYEICKHNNVEYDSILNTLLYRNELDAKYMRCNENLRGPSGPCLVKDSLAFNQYVNSLDLEKKPGIFQTIVNDMDLYPRTVIDGTRTEKEYFGKELHKN</sequence>
<protein>
    <submittedName>
        <fullName evidence="4">Uncharacterized protein</fullName>
    </submittedName>
</protein>
<dbReference type="SUPFAM" id="SSF51735">
    <property type="entry name" value="NAD(P)-binding Rossmann-fold domains"/>
    <property type="match status" value="1"/>
</dbReference>
<dbReference type="EMBL" id="MN740584">
    <property type="protein sequence ID" value="QHU35198.1"/>
    <property type="molecule type" value="Genomic_DNA"/>
</dbReference>
<dbReference type="Pfam" id="PF00984">
    <property type="entry name" value="UDPG_MGDP_dh"/>
    <property type="match status" value="1"/>
</dbReference>
<dbReference type="InterPro" id="IPR013328">
    <property type="entry name" value="6PGD_dom2"/>
</dbReference>
<dbReference type="SUPFAM" id="SSF48179">
    <property type="entry name" value="6-phosphogluconate dehydrogenase C-terminal domain-like"/>
    <property type="match status" value="1"/>
</dbReference>
<dbReference type="AlphaFoldDB" id="A0A6C0LYU2"/>
<proteinExistence type="inferred from homology"/>